<dbReference type="InterPro" id="IPR035093">
    <property type="entry name" value="RelE/ParE_toxin_dom_sf"/>
</dbReference>
<comment type="caution">
    <text evidence="2">The sequence shown here is derived from an EMBL/GenBank/DDBJ whole genome shotgun (WGS) entry which is preliminary data.</text>
</comment>
<sequence>MIVRISAQARRDLDAQIDWLAERSPRSADDALDTILHKFDLLRDHPLLGMETEYGWRETSVDYGRDGYVICYVVRSTDIFVVRFFHTRQDRSPSP</sequence>
<dbReference type="EMBL" id="JBHSLF010000014">
    <property type="protein sequence ID" value="MFC5343521.1"/>
    <property type="molecule type" value="Genomic_DNA"/>
</dbReference>
<evidence type="ECO:0000313" key="3">
    <source>
        <dbReference type="Proteomes" id="UP001596152"/>
    </source>
</evidence>
<dbReference type="InterPro" id="IPR007712">
    <property type="entry name" value="RelE/ParE_toxin"/>
</dbReference>
<proteinExistence type="predicted"/>
<gene>
    <name evidence="2" type="ORF">ACFPIE_06305</name>
</gene>
<protein>
    <submittedName>
        <fullName evidence="2">Type II toxin-antitoxin system RelE/ParE family toxin</fullName>
    </submittedName>
</protein>
<dbReference type="Pfam" id="PF05016">
    <property type="entry name" value="ParE_toxin"/>
    <property type="match status" value="1"/>
</dbReference>
<dbReference type="RefSeq" id="WP_374039308.1">
    <property type="nucleotide sequence ID" value="NZ_CP169082.1"/>
</dbReference>
<evidence type="ECO:0000313" key="2">
    <source>
        <dbReference type="EMBL" id="MFC5343521.1"/>
    </source>
</evidence>
<reference evidence="3" key="1">
    <citation type="journal article" date="2019" name="Int. J. Syst. Evol. Microbiol.">
        <title>The Global Catalogue of Microorganisms (GCM) 10K type strain sequencing project: providing services to taxonomists for standard genome sequencing and annotation.</title>
        <authorList>
            <consortium name="The Broad Institute Genomics Platform"/>
            <consortium name="The Broad Institute Genome Sequencing Center for Infectious Disease"/>
            <person name="Wu L."/>
            <person name="Ma J."/>
        </authorList>
    </citation>
    <scope>NUCLEOTIDE SEQUENCE [LARGE SCALE GENOMIC DNA]</scope>
    <source>
        <strain evidence="3">JCM 12125</strain>
    </source>
</reference>
<dbReference type="Proteomes" id="UP001596152">
    <property type="component" value="Unassembled WGS sequence"/>
</dbReference>
<accession>A0ABW0FQ79</accession>
<organism evidence="2 3">
    <name type="scientific">Brevundimonas staleyi</name>
    <dbReference type="NCBI Taxonomy" id="74326"/>
    <lineage>
        <taxon>Bacteria</taxon>
        <taxon>Pseudomonadati</taxon>
        <taxon>Pseudomonadota</taxon>
        <taxon>Alphaproteobacteria</taxon>
        <taxon>Caulobacterales</taxon>
        <taxon>Caulobacteraceae</taxon>
        <taxon>Brevundimonas</taxon>
    </lineage>
</organism>
<name>A0ABW0FQ79_9CAUL</name>
<keyword evidence="3" id="KW-1185">Reference proteome</keyword>
<keyword evidence="1" id="KW-1277">Toxin-antitoxin system</keyword>
<evidence type="ECO:0000256" key="1">
    <source>
        <dbReference type="ARBA" id="ARBA00022649"/>
    </source>
</evidence>
<dbReference type="Gene3D" id="3.30.2310.20">
    <property type="entry name" value="RelE-like"/>
    <property type="match status" value="1"/>
</dbReference>